<keyword evidence="7" id="KW-1185">Reference proteome</keyword>
<dbReference type="GO" id="GO:0003677">
    <property type="term" value="F:DNA binding"/>
    <property type="evidence" value="ECO:0007669"/>
    <property type="project" value="UniProtKB-KW"/>
</dbReference>
<feature type="compositionally biased region" description="Basic and acidic residues" evidence="5">
    <location>
        <begin position="42"/>
        <end position="59"/>
    </location>
</feature>
<sequence length="342" mass="35776">GAADGAKEARGVPRRALPEALDGAHPGTEALDRGLAGQPNRDFARGPDAEPEVEGRAELTSDPEGAAQRSRHDATVVRGTAAVAGKPPLAHHTVFFEKVVTQYDVNIIMARTDGLRIGKGDAQRIAEAIGGTLPLAQVFRAPEGGTCRVRFRSRGEYGKACCCGQFAAFARGHRIAAGDVVRFSKSDAGDFVITLDKGSGSSGESQRGCPTPGPSNDVGAAVRPGAGALRLPAAARWRRDSGLGRGQEGHKAAWDGGDPAQKVALAAPSAAGTSGPDLRVWRRGDDNSRGVSSHDGAPASQAIRWERTRWKTWGGALGREATLWIARTITRVTTGSWGAQAR</sequence>
<feature type="region of interest" description="Disordered" evidence="5">
    <location>
        <begin position="1"/>
        <end position="74"/>
    </location>
</feature>
<evidence type="ECO:0000313" key="6">
    <source>
        <dbReference type="EMBL" id="GAQ93179.1"/>
    </source>
</evidence>
<proteinExistence type="predicted"/>
<evidence type="ECO:0000313" key="7">
    <source>
        <dbReference type="Proteomes" id="UP000054558"/>
    </source>
</evidence>
<evidence type="ECO:0000256" key="5">
    <source>
        <dbReference type="SAM" id="MobiDB-lite"/>
    </source>
</evidence>
<dbReference type="EMBL" id="DF238294">
    <property type="protein sequence ID" value="GAQ93179.1"/>
    <property type="molecule type" value="Genomic_DNA"/>
</dbReference>
<keyword evidence="3" id="KW-0804">Transcription</keyword>
<keyword evidence="1" id="KW-0805">Transcription regulation</keyword>
<dbReference type="Gene3D" id="2.40.330.10">
    <property type="entry name" value="DNA-binding pseudobarrel domain"/>
    <property type="match status" value="1"/>
</dbReference>
<evidence type="ECO:0000256" key="3">
    <source>
        <dbReference type="ARBA" id="ARBA00023163"/>
    </source>
</evidence>
<evidence type="ECO:0000256" key="1">
    <source>
        <dbReference type="ARBA" id="ARBA00023015"/>
    </source>
</evidence>
<dbReference type="InterPro" id="IPR015300">
    <property type="entry name" value="DNA-bd_pseudobarrel_sf"/>
</dbReference>
<evidence type="ECO:0000256" key="4">
    <source>
        <dbReference type="ARBA" id="ARBA00023242"/>
    </source>
</evidence>
<dbReference type="Proteomes" id="UP000054558">
    <property type="component" value="Unassembled WGS sequence"/>
</dbReference>
<keyword evidence="2" id="KW-0238">DNA-binding</keyword>
<name>A0A1Y1IUA7_KLENI</name>
<feature type="region of interest" description="Disordered" evidence="5">
    <location>
        <begin position="266"/>
        <end position="300"/>
    </location>
</feature>
<dbReference type="AlphaFoldDB" id="A0A1Y1IUA7"/>
<reference evidence="6 7" key="1">
    <citation type="journal article" date="2014" name="Nat. Commun.">
        <title>Klebsormidium flaccidum genome reveals primary factors for plant terrestrial adaptation.</title>
        <authorList>
            <person name="Hori K."/>
            <person name="Maruyama F."/>
            <person name="Fujisawa T."/>
            <person name="Togashi T."/>
            <person name="Yamamoto N."/>
            <person name="Seo M."/>
            <person name="Sato S."/>
            <person name="Yamada T."/>
            <person name="Mori H."/>
            <person name="Tajima N."/>
            <person name="Moriyama T."/>
            <person name="Ikeuchi M."/>
            <person name="Watanabe M."/>
            <person name="Wada H."/>
            <person name="Kobayashi K."/>
            <person name="Saito M."/>
            <person name="Masuda T."/>
            <person name="Sasaki-Sekimoto Y."/>
            <person name="Mashiguchi K."/>
            <person name="Awai K."/>
            <person name="Shimojima M."/>
            <person name="Masuda S."/>
            <person name="Iwai M."/>
            <person name="Nobusawa T."/>
            <person name="Narise T."/>
            <person name="Kondo S."/>
            <person name="Saito H."/>
            <person name="Sato R."/>
            <person name="Murakawa M."/>
            <person name="Ihara Y."/>
            <person name="Oshima-Yamada Y."/>
            <person name="Ohtaka K."/>
            <person name="Satoh M."/>
            <person name="Sonobe K."/>
            <person name="Ishii M."/>
            <person name="Ohtani R."/>
            <person name="Kanamori-Sato M."/>
            <person name="Honoki R."/>
            <person name="Miyazaki D."/>
            <person name="Mochizuki H."/>
            <person name="Umetsu J."/>
            <person name="Higashi K."/>
            <person name="Shibata D."/>
            <person name="Kamiya Y."/>
            <person name="Sato N."/>
            <person name="Nakamura Y."/>
            <person name="Tabata S."/>
            <person name="Ida S."/>
            <person name="Kurokawa K."/>
            <person name="Ohta H."/>
        </authorList>
    </citation>
    <scope>NUCLEOTIDE SEQUENCE [LARGE SCALE GENOMIC DNA]</scope>
    <source>
        <strain evidence="6 7">NIES-2285</strain>
    </source>
</reference>
<gene>
    <name evidence="6" type="ORF">KFL_013450010</name>
</gene>
<organism evidence="6 7">
    <name type="scientific">Klebsormidium nitens</name>
    <name type="common">Green alga</name>
    <name type="synonym">Ulothrix nitens</name>
    <dbReference type="NCBI Taxonomy" id="105231"/>
    <lineage>
        <taxon>Eukaryota</taxon>
        <taxon>Viridiplantae</taxon>
        <taxon>Streptophyta</taxon>
        <taxon>Klebsormidiophyceae</taxon>
        <taxon>Klebsormidiales</taxon>
        <taxon>Klebsormidiaceae</taxon>
        <taxon>Klebsormidium</taxon>
    </lineage>
</organism>
<dbReference type="OMA" id="AIRWERT"/>
<accession>A0A1Y1IUA7</accession>
<evidence type="ECO:0000256" key="2">
    <source>
        <dbReference type="ARBA" id="ARBA00023125"/>
    </source>
</evidence>
<protein>
    <submittedName>
        <fullName evidence="6">Uncharacterized protein</fullName>
    </submittedName>
</protein>
<keyword evidence="4" id="KW-0539">Nucleus</keyword>
<feature type="compositionally biased region" description="Basic and acidic residues" evidence="5">
    <location>
        <begin position="1"/>
        <end position="11"/>
    </location>
</feature>
<feature type="non-terminal residue" evidence="6">
    <location>
        <position position="1"/>
    </location>
</feature>
<feature type="compositionally biased region" description="Basic and acidic residues" evidence="5">
    <location>
        <begin position="279"/>
        <end position="288"/>
    </location>
</feature>
<feature type="region of interest" description="Disordered" evidence="5">
    <location>
        <begin position="197"/>
        <end position="222"/>
    </location>
</feature>
<dbReference type="SUPFAM" id="SSF101936">
    <property type="entry name" value="DNA-binding pseudobarrel domain"/>
    <property type="match status" value="1"/>
</dbReference>